<dbReference type="AlphaFoldDB" id="N6WFL6"/>
<name>N6WFL6_9ACTO</name>
<feature type="compositionally biased region" description="Basic residues" evidence="1">
    <location>
        <begin position="66"/>
        <end position="83"/>
    </location>
</feature>
<feature type="compositionally biased region" description="Basic and acidic residues" evidence="1">
    <location>
        <begin position="87"/>
        <end position="99"/>
    </location>
</feature>
<accession>N6WFL6</accession>
<gene>
    <name evidence="2" type="ORF">HMPREF9004_0369</name>
</gene>
<evidence type="ECO:0000313" key="3">
    <source>
        <dbReference type="Proteomes" id="UP000013015"/>
    </source>
</evidence>
<feature type="region of interest" description="Disordered" evidence="1">
    <location>
        <begin position="1"/>
        <end position="105"/>
    </location>
</feature>
<proteinExistence type="predicted"/>
<reference evidence="2 3" key="1">
    <citation type="submission" date="2013-03" db="EMBL/GenBank/DDBJ databases">
        <title>Reference genome for the Human Microbiome Project.</title>
        <authorList>
            <person name="Aqrawi P."/>
            <person name="Ayvaz T."/>
            <person name="Bess C."/>
            <person name="Blankenburg K."/>
            <person name="Coyle M."/>
            <person name="Deng J."/>
            <person name="Forbes L."/>
            <person name="Fowler G."/>
            <person name="Francisco L."/>
            <person name="Fu Q."/>
            <person name="Gibbs R."/>
            <person name="Gross S."/>
            <person name="Gubbala S."/>
            <person name="Hale W."/>
            <person name="Hemphill L."/>
            <person name="Highlander S."/>
            <person name="Hirani K."/>
            <person name="Jackson L."/>
            <person name="Jakkamsetti A."/>
            <person name="Javaid M."/>
            <person name="Jayaseelan J.C."/>
            <person name="Jiang H."/>
            <person name="Joshi V."/>
            <person name="Korchina V."/>
            <person name="Kovar C."/>
            <person name="Lara F."/>
            <person name="Lee S."/>
            <person name="Liu Y."/>
            <person name="Mata R."/>
            <person name="Mathew T."/>
            <person name="Munidasa M."/>
            <person name="Muzny D."/>
            <person name="Nazareth L."/>
            <person name="Ngo R."/>
            <person name="Nguyen L."/>
            <person name="Nguyen N."/>
            <person name="Okwuonu G."/>
            <person name="Ongeri F."/>
            <person name="Palculict T."/>
            <person name="Patil S."/>
            <person name="Petrosino J."/>
            <person name="Pham C."/>
            <person name="Pham P."/>
            <person name="Pu L.-L."/>
            <person name="Qin X."/>
            <person name="Qu J."/>
            <person name="Reid J."/>
            <person name="Ross M."/>
            <person name="Ruth R."/>
            <person name="Saada N."/>
            <person name="San Lucas F."/>
            <person name="Santibanez J."/>
            <person name="Shang Y."/>
            <person name="Simmons D."/>
            <person name="Song X.-Z."/>
            <person name="Tang L.-Y."/>
            <person name="Thornton R."/>
            <person name="Warren J."/>
            <person name="Weissenberger G."/>
            <person name="Wilczek-Boney K."/>
            <person name="Worley K."/>
            <person name="Youmans B."/>
            <person name="Zhang J."/>
            <person name="Zhang L."/>
            <person name="Zhao Z."/>
            <person name="Zhou C."/>
            <person name="Zhu D."/>
            <person name="Zhu Y."/>
        </authorList>
    </citation>
    <scope>NUCLEOTIDE SEQUENCE [LARGE SCALE GENOMIC DNA]</scope>
    <source>
        <strain evidence="2 3">F0333</strain>
    </source>
</reference>
<sequence length="105" mass="11843">MTVCPCLSGGDNDKWRGYNPSTHRQTLRSGTNGEPECPSAQEPTANPPPTREQQEARKSSYDKPRGTQHKPKGSQHKPKKSFRHASTMKDKDRSKDTRSIKTHSR</sequence>
<dbReference type="EMBL" id="AQHZ01000005">
    <property type="protein sequence ID" value="ENO19034.1"/>
    <property type="molecule type" value="Genomic_DNA"/>
</dbReference>
<organism evidence="2 3">
    <name type="scientific">Schaalia cardiffensis F0333</name>
    <dbReference type="NCBI Taxonomy" id="888050"/>
    <lineage>
        <taxon>Bacteria</taxon>
        <taxon>Bacillati</taxon>
        <taxon>Actinomycetota</taxon>
        <taxon>Actinomycetes</taxon>
        <taxon>Actinomycetales</taxon>
        <taxon>Actinomycetaceae</taxon>
        <taxon>Schaalia</taxon>
    </lineage>
</organism>
<keyword evidence="3" id="KW-1185">Reference proteome</keyword>
<protein>
    <submittedName>
        <fullName evidence="2">Uncharacterized protein</fullName>
    </submittedName>
</protein>
<feature type="compositionally biased region" description="Basic and acidic residues" evidence="1">
    <location>
        <begin position="52"/>
        <end position="65"/>
    </location>
</feature>
<comment type="caution">
    <text evidence="2">The sequence shown here is derived from an EMBL/GenBank/DDBJ whole genome shotgun (WGS) entry which is preliminary data.</text>
</comment>
<evidence type="ECO:0000256" key="1">
    <source>
        <dbReference type="SAM" id="MobiDB-lite"/>
    </source>
</evidence>
<dbReference type="Proteomes" id="UP000013015">
    <property type="component" value="Unassembled WGS sequence"/>
</dbReference>
<feature type="compositionally biased region" description="Polar residues" evidence="1">
    <location>
        <begin position="19"/>
        <end position="32"/>
    </location>
</feature>
<evidence type="ECO:0000313" key="2">
    <source>
        <dbReference type="EMBL" id="ENO19034.1"/>
    </source>
</evidence>
<dbReference type="HOGENOM" id="CLU_2230663_0_0_11"/>